<reference evidence="2 3" key="1">
    <citation type="submission" date="2023-09" db="EMBL/GenBank/DDBJ databases">
        <authorList>
            <person name="Wang M."/>
        </authorList>
    </citation>
    <scope>NUCLEOTIDE SEQUENCE [LARGE SCALE GENOMIC DNA]</scope>
    <source>
        <strain evidence="2">GT-2023</strain>
        <tissue evidence="2">Liver</tissue>
    </source>
</reference>
<organism evidence="2 3">
    <name type="scientific">Cirrhinus molitorella</name>
    <name type="common">mud carp</name>
    <dbReference type="NCBI Taxonomy" id="172907"/>
    <lineage>
        <taxon>Eukaryota</taxon>
        <taxon>Metazoa</taxon>
        <taxon>Chordata</taxon>
        <taxon>Craniata</taxon>
        <taxon>Vertebrata</taxon>
        <taxon>Euteleostomi</taxon>
        <taxon>Actinopterygii</taxon>
        <taxon>Neopterygii</taxon>
        <taxon>Teleostei</taxon>
        <taxon>Ostariophysi</taxon>
        <taxon>Cypriniformes</taxon>
        <taxon>Cyprinidae</taxon>
        <taxon>Labeoninae</taxon>
        <taxon>Labeonini</taxon>
        <taxon>Cirrhinus</taxon>
    </lineage>
</organism>
<sequence length="213" mass="23535">MARQTHSLSPARPLTERSFLGTCSSPASSATMTTSRTIGTICSAPVTPRLHGNGAPLFPMALLEKLSSKCGSNIPTDLRNFDKRAKRPALDVQSRRSYSESTPDRWRLQPSQSPVWNIPDRLLCLGIVCDDITFQMWARRSGARYSHFELVIHQCGFNSLIHPLIDCGVGLANYAQKTHLSESPLFVGALYPAGRRITQISDIHVSWGSRASR</sequence>
<evidence type="ECO:0008006" key="4">
    <source>
        <dbReference type="Google" id="ProtNLM"/>
    </source>
</evidence>
<feature type="region of interest" description="Disordered" evidence="1">
    <location>
        <begin position="1"/>
        <end position="27"/>
    </location>
</feature>
<evidence type="ECO:0000313" key="2">
    <source>
        <dbReference type="EMBL" id="KAL1278652.1"/>
    </source>
</evidence>
<name>A0ABR3NPI3_9TELE</name>
<evidence type="ECO:0000256" key="1">
    <source>
        <dbReference type="SAM" id="MobiDB-lite"/>
    </source>
</evidence>
<evidence type="ECO:0000313" key="3">
    <source>
        <dbReference type="Proteomes" id="UP001558613"/>
    </source>
</evidence>
<protein>
    <recommendedName>
        <fullName evidence="4">Nitroreductase domain-containing protein</fullName>
    </recommendedName>
</protein>
<proteinExistence type="predicted"/>
<dbReference type="Proteomes" id="UP001558613">
    <property type="component" value="Unassembled WGS sequence"/>
</dbReference>
<gene>
    <name evidence="2" type="ORF">QQF64_025325</name>
</gene>
<accession>A0ABR3NPI3</accession>
<comment type="caution">
    <text evidence="2">The sequence shown here is derived from an EMBL/GenBank/DDBJ whole genome shotgun (WGS) entry which is preliminary data.</text>
</comment>
<dbReference type="EMBL" id="JAYMGO010000003">
    <property type="protein sequence ID" value="KAL1278652.1"/>
    <property type="molecule type" value="Genomic_DNA"/>
</dbReference>
<keyword evidence="3" id="KW-1185">Reference proteome</keyword>